<proteinExistence type="predicted"/>
<sequence>MPRKHFELNSDIAKLIDKYNEINDTDFNDLVNTALRFYLVNQMSYKDVQEALKEADVETSRYVDEAMRSSMGDINRNY</sequence>
<protein>
    <submittedName>
        <fullName evidence="1">Uncharacterized protein</fullName>
    </submittedName>
</protein>
<dbReference type="GeneID" id="78203529"/>
<comment type="caution">
    <text evidence="1">The sequence shown here is derived from an EMBL/GenBank/DDBJ whole genome shotgun (WGS) entry which is preliminary data.</text>
</comment>
<dbReference type="RefSeq" id="WP_025005976.1">
    <property type="nucleotide sequence ID" value="NZ_AZEL01000056.1"/>
</dbReference>
<organism evidence="1 2">
    <name type="scientific">Lactobacillus gallinarum DSM 10532 = JCM 2011</name>
    <dbReference type="NCBI Taxonomy" id="1423748"/>
    <lineage>
        <taxon>Bacteria</taxon>
        <taxon>Bacillati</taxon>
        <taxon>Bacillota</taxon>
        <taxon>Bacilli</taxon>
        <taxon>Lactobacillales</taxon>
        <taxon>Lactobacillaceae</taxon>
        <taxon>Lactobacillus</taxon>
    </lineage>
</organism>
<dbReference type="OrthoDB" id="2311390at2"/>
<evidence type="ECO:0000313" key="1">
    <source>
        <dbReference type="EMBL" id="KRL20636.1"/>
    </source>
</evidence>
<dbReference type="PATRIC" id="fig|1423748.3.peg.1949"/>
<dbReference type="EMBL" id="AZEL01000056">
    <property type="protein sequence ID" value="KRL20636.1"/>
    <property type="molecule type" value="Genomic_DNA"/>
</dbReference>
<evidence type="ECO:0000313" key="2">
    <source>
        <dbReference type="Proteomes" id="UP000051311"/>
    </source>
</evidence>
<name>A0A0R1NKZ3_9LACO</name>
<dbReference type="AlphaFoldDB" id="A0A0R1NKZ3"/>
<gene>
    <name evidence="1" type="ORF">FC37_GL001877</name>
</gene>
<accession>A0A0R1NKZ3</accession>
<reference evidence="1 2" key="1">
    <citation type="journal article" date="2015" name="Genome Announc.">
        <title>Expanding the biotechnology potential of lactobacilli through comparative genomics of 213 strains and associated genera.</title>
        <authorList>
            <person name="Sun Z."/>
            <person name="Harris H.M."/>
            <person name="McCann A."/>
            <person name="Guo C."/>
            <person name="Argimon S."/>
            <person name="Zhang W."/>
            <person name="Yang X."/>
            <person name="Jeffery I.B."/>
            <person name="Cooney J.C."/>
            <person name="Kagawa T.F."/>
            <person name="Liu W."/>
            <person name="Song Y."/>
            <person name="Salvetti E."/>
            <person name="Wrobel A."/>
            <person name="Rasinkangas P."/>
            <person name="Parkhill J."/>
            <person name="Rea M.C."/>
            <person name="O'Sullivan O."/>
            <person name="Ritari J."/>
            <person name="Douillard F.P."/>
            <person name="Paul Ross R."/>
            <person name="Yang R."/>
            <person name="Briner A.E."/>
            <person name="Felis G.E."/>
            <person name="de Vos W.M."/>
            <person name="Barrangou R."/>
            <person name="Klaenhammer T.R."/>
            <person name="Caufield P.W."/>
            <person name="Cui Y."/>
            <person name="Zhang H."/>
            <person name="O'Toole P.W."/>
        </authorList>
    </citation>
    <scope>NUCLEOTIDE SEQUENCE [LARGE SCALE GENOMIC DNA]</scope>
    <source>
        <strain evidence="1 2">DSM 10532</strain>
    </source>
</reference>
<dbReference type="STRING" id="1423748.FC37_GL001877"/>
<dbReference type="Proteomes" id="UP000051311">
    <property type="component" value="Unassembled WGS sequence"/>
</dbReference>
<dbReference type="eggNOG" id="ENOG5030A73">
    <property type="taxonomic scope" value="Bacteria"/>
</dbReference>